<evidence type="ECO:0000256" key="1">
    <source>
        <dbReference type="SAM" id="MobiDB-lite"/>
    </source>
</evidence>
<reference evidence="2 3" key="1">
    <citation type="submission" date="2013-11" db="EMBL/GenBank/DDBJ databases">
        <title>Genome sequencing of Stegodyphus mimosarum.</title>
        <authorList>
            <person name="Bechsgaard J."/>
        </authorList>
    </citation>
    <scope>NUCLEOTIDE SEQUENCE [LARGE SCALE GENOMIC DNA]</scope>
</reference>
<name>A0A087THJ9_STEMI</name>
<organism evidence="2 3">
    <name type="scientific">Stegodyphus mimosarum</name>
    <name type="common">African social velvet spider</name>
    <dbReference type="NCBI Taxonomy" id="407821"/>
    <lineage>
        <taxon>Eukaryota</taxon>
        <taxon>Metazoa</taxon>
        <taxon>Ecdysozoa</taxon>
        <taxon>Arthropoda</taxon>
        <taxon>Chelicerata</taxon>
        <taxon>Arachnida</taxon>
        <taxon>Araneae</taxon>
        <taxon>Araneomorphae</taxon>
        <taxon>Entelegynae</taxon>
        <taxon>Eresoidea</taxon>
        <taxon>Eresidae</taxon>
        <taxon>Stegodyphus</taxon>
    </lineage>
</organism>
<feature type="non-terminal residue" evidence="2">
    <location>
        <position position="71"/>
    </location>
</feature>
<evidence type="ECO:0000313" key="3">
    <source>
        <dbReference type="Proteomes" id="UP000054359"/>
    </source>
</evidence>
<protein>
    <submittedName>
        <fullName evidence="2">Uncharacterized protein</fullName>
    </submittedName>
</protein>
<dbReference type="OrthoDB" id="1714475at2759"/>
<dbReference type="Proteomes" id="UP000054359">
    <property type="component" value="Unassembled WGS sequence"/>
</dbReference>
<proteinExistence type="predicted"/>
<keyword evidence="3" id="KW-1185">Reference proteome</keyword>
<gene>
    <name evidence="2" type="ORF">X975_00479</name>
</gene>
<dbReference type="EMBL" id="KK115256">
    <property type="protein sequence ID" value="KFM64588.1"/>
    <property type="molecule type" value="Genomic_DNA"/>
</dbReference>
<feature type="region of interest" description="Disordered" evidence="1">
    <location>
        <begin position="32"/>
        <end position="71"/>
    </location>
</feature>
<accession>A0A087THJ9</accession>
<sequence>MPRARCIHSHHTLYPTASSPHFSYVPASVHTPAHHHPALNSAPPYGQLYNSVTVSTPSSHHDPAAIHAHPP</sequence>
<evidence type="ECO:0000313" key="2">
    <source>
        <dbReference type="EMBL" id="KFM64588.1"/>
    </source>
</evidence>
<dbReference type="AlphaFoldDB" id="A0A087THJ9"/>